<dbReference type="SUPFAM" id="SSF111369">
    <property type="entry name" value="HlyD-like secretion proteins"/>
    <property type="match status" value="1"/>
</dbReference>
<protein>
    <submittedName>
        <fullName evidence="4">MchE protein</fullName>
    </submittedName>
</protein>
<dbReference type="Proteomes" id="UP000245802">
    <property type="component" value="Chromosome"/>
</dbReference>
<keyword evidence="1" id="KW-0813">Transport</keyword>
<dbReference type="InterPro" id="IPR051909">
    <property type="entry name" value="MFP_Cation_Efflux"/>
</dbReference>
<dbReference type="AlphaFoldDB" id="A0A2Z3GXU9"/>
<feature type="region of interest" description="Disordered" evidence="2">
    <location>
        <begin position="54"/>
        <end position="87"/>
    </location>
</feature>
<reference evidence="4 5" key="1">
    <citation type="submission" date="2018-01" db="EMBL/GenBank/DDBJ databases">
        <title>G. obscuriglobus.</title>
        <authorList>
            <person name="Franke J."/>
            <person name="Blomberg W."/>
            <person name="Selmecki A."/>
        </authorList>
    </citation>
    <scope>NUCLEOTIDE SEQUENCE [LARGE SCALE GENOMIC DNA]</scope>
    <source>
        <strain evidence="4 5">DSM 5831</strain>
    </source>
</reference>
<dbReference type="Gene3D" id="1.10.287.470">
    <property type="entry name" value="Helix hairpin bin"/>
    <property type="match status" value="1"/>
</dbReference>
<dbReference type="Gene3D" id="2.40.50.100">
    <property type="match status" value="1"/>
</dbReference>
<evidence type="ECO:0000256" key="2">
    <source>
        <dbReference type="SAM" id="MobiDB-lite"/>
    </source>
</evidence>
<dbReference type="Gene3D" id="2.40.30.170">
    <property type="match status" value="1"/>
</dbReference>
<name>A0A2Z3GXU9_9BACT</name>
<feature type="transmembrane region" description="Helical" evidence="3">
    <location>
        <begin position="20"/>
        <end position="38"/>
    </location>
</feature>
<feature type="compositionally biased region" description="Basic and acidic residues" evidence="2">
    <location>
        <begin position="57"/>
        <end position="87"/>
    </location>
</feature>
<dbReference type="PANTHER" id="PTHR30097">
    <property type="entry name" value="CATION EFFLUX SYSTEM PROTEIN CUSB"/>
    <property type="match status" value="1"/>
</dbReference>
<dbReference type="GO" id="GO:0060003">
    <property type="term" value="P:copper ion export"/>
    <property type="evidence" value="ECO:0007669"/>
    <property type="project" value="TreeGrafter"/>
</dbReference>
<sequence>MARAVWRGCVYGCAMNLRRFVSLVVVLTVLGAGGYTAYRTRERWVPHVFPAGPAAKADGHGGHGERKGGADAHAGHDHAGHDHGARDDRVKLSPQAQRNLALDVDQLTPQEYWRTMMVPGIVVDRPGESDRGVTTKVAGVVTAITARPGDTVKAGQPLFSLQLASEFLQGAQADLSKTAKEIEFALAERDRVANLVKQGTTSEAELIKQQNAVSRLNTQLETGRRQLQVFGLTQAQVDEVQKGKIVTEVTVAVPGRSPQPAPAAGAIAEPLYEVQELKVSLGEQVQAGQTLCLLANHQRLFVEGQAFKSEADALAAAAENRTPIRAEFSDEAPGAWAAQGPLTVHHLSNQVDPAARTFAFYLPLDNQSRTFERDGRTYYVWRYRPGQRVRLRLPVEKLVTLAPNGRTELLPFVLPAGAVVREGAEAYLFVQNGDMFIRKPVRVLYEDRREVVVASDGSVSEADFVVRNQAAALNRALKAAAAGAGADPHAGHSHD</sequence>
<dbReference type="EMBL" id="CP025958">
    <property type="protein sequence ID" value="AWM38228.1"/>
    <property type="molecule type" value="Genomic_DNA"/>
</dbReference>
<dbReference type="KEGG" id="gog:C1280_15355"/>
<evidence type="ECO:0000313" key="4">
    <source>
        <dbReference type="EMBL" id="AWM38228.1"/>
    </source>
</evidence>
<keyword evidence="5" id="KW-1185">Reference proteome</keyword>
<organism evidence="4 5">
    <name type="scientific">Gemmata obscuriglobus</name>
    <dbReference type="NCBI Taxonomy" id="114"/>
    <lineage>
        <taxon>Bacteria</taxon>
        <taxon>Pseudomonadati</taxon>
        <taxon>Planctomycetota</taxon>
        <taxon>Planctomycetia</taxon>
        <taxon>Gemmatales</taxon>
        <taxon>Gemmataceae</taxon>
        <taxon>Gemmata</taxon>
    </lineage>
</organism>
<dbReference type="GO" id="GO:0015679">
    <property type="term" value="P:plasma membrane copper ion transport"/>
    <property type="evidence" value="ECO:0007669"/>
    <property type="project" value="TreeGrafter"/>
</dbReference>
<accession>A0A2Z3GXU9</accession>
<keyword evidence="3" id="KW-0472">Membrane</keyword>
<evidence type="ECO:0000256" key="1">
    <source>
        <dbReference type="ARBA" id="ARBA00022448"/>
    </source>
</evidence>
<dbReference type="GO" id="GO:0030313">
    <property type="term" value="C:cell envelope"/>
    <property type="evidence" value="ECO:0007669"/>
    <property type="project" value="TreeGrafter"/>
</dbReference>
<keyword evidence="3" id="KW-0812">Transmembrane</keyword>
<evidence type="ECO:0000256" key="3">
    <source>
        <dbReference type="SAM" id="Phobius"/>
    </source>
</evidence>
<evidence type="ECO:0000313" key="5">
    <source>
        <dbReference type="Proteomes" id="UP000245802"/>
    </source>
</evidence>
<proteinExistence type="predicted"/>
<keyword evidence="3" id="KW-1133">Transmembrane helix</keyword>
<dbReference type="PANTHER" id="PTHR30097:SF4">
    <property type="entry name" value="SLR6042 PROTEIN"/>
    <property type="match status" value="1"/>
</dbReference>
<gene>
    <name evidence="4" type="ORF">C1280_15355</name>
</gene>